<reference evidence="11 13" key="1">
    <citation type="submission" date="2015-09" db="EMBL/GenBank/DDBJ databases">
        <authorList>
            <consortium name="Pathogen Informatics"/>
        </authorList>
    </citation>
    <scope>NUCLEOTIDE SEQUENCE [LARGE SCALE GENOMIC DNA]</scope>
    <source>
        <strain evidence="11 13">2789STDY5834960</strain>
    </source>
</reference>
<dbReference type="STRING" id="166486.ERS852572_00062"/>
<evidence type="ECO:0000313" key="13">
    <source>
        <dbReference type="Proteomes" id="UP000095350"/>
    </source>
</evidence>
<dbReference type="Pfam" id="PF21088">
    <property type="entry name" value="MS_channel_1st"/>
    <property type="match status" value="1"/>
</dbReference>
<dbReference type="InterPro" id="IPR010920">
    <property type="entry name" value="LSM_dom_sf"/>
</dbReference>
<feature type="domain" description="Mechanosensitive ion channel MscS C-terminal" evidence="9">
    <location>
        <begin position="211"/>
        <end position="293"/>
    </location>
</feature>
<evidence type="ECO:0000256" key="5">
    <source>
        <dbReference type="ARBA" id="ARBA00022989"/>
    </source>
</evidence>
<dbReference type="SUPFAM" id="SSF50182">
    <property type="entry name" value="Sm-like ribonucleoproteins"/>
    <property type="match status" value="1"/>
</dbReference>
<proteinExistence type="inferred from homology"/>
<keyword evidence="6 7" id="KW-0472">Membrane</keyword>
<dbReference type="Pfam" id="PF05552">
    <property type="entry name" value="MS_channel_1st_1"/>
    <property type="match status" value="1"/>
</dbReference>
<dbReference type="Gene3D" id="1.10.287.1260">
    <property type="match status" value="1"/>
</dbReference>
<dbReference type="InterPro" id="IPR008910">
    <property type="entry name" value="MSC_TM_helix"/>
</dbReference>
<evidence type="ECO:0000259" key="10">
    <source>
        <dbReference type="Pfam" id="PF21088"/>
    </source>
</evidence>
<feature type="domain" description="Mechanosensitive ion channel transmembrane helices 2/3" evidence="10">
    <location>
        <begin position="95"/>
        <end position="135"/>
    </location>
</feature>
<dbReference type="GeneID" id="61434143"/>
<gene>
    <name evidence="11" type="primary">mscS</name>
    <name evidence="11" type="ORF">ERS852572_00062</name>
    <name evidence="12" type="ORF">GMD50_01505</name>
</gene>
<dbReference type="Gene3D" id="3.30.70.100">
    <property type="match status" value="1"/>
</dbReference>
<dbReference type="InterPro" id="IPR049278">
    <property type="entry name" value="MS_channel_C"/>
</dbReference>
<evidence type="ECO:0000256" key="2">
    <source>
        <dbReference type="ARBA" id="ARBA00008017"/>
    </source>
</evidence>
<dbReference type="OrthoDB" id="9809206at2"/>
<accession>A0A173QYB9</accession>
<dbReference type="InterPro" id="IPR045275">
    <property type="entry name" value="MscS_archaea/bacteria_type"/>
</dbReference>
<keyword evidence="4 7" id="KW-0812">Transmembrane</keyword>
<evidence type="ECO:0000256" key="7">
    <source>
        <dbReference type="SAM" id="Phobius"/>
    </source>
</evidence>
<dbReference type="InterPro" id="IPR023408">
    <property type="entry name" value="MscS_beta-dom_sf"/>
</dbReference>
<dbReference type="EMBL" id="WNAJ01000001">
    <property type="protein sequence ID" value="MTR83746.1"/>
    <property type="molecule type" value="Genomic_DNA"/>
</dbReference>
<feature type="transmembrane region" description="Helical" evidence="7">
    <location>
        <begin position="128"/>
        <end position="150"/>
    </location>
</feature>
<evidence type="ECO:0000313" key="12">
    <source>
        <dbReference type="EMBL" id="MTR83746.1"/>
    </source>
</evidence>
<dbReference type="InterPro" id="IPR049142">
    <property type="entry name" value="MS_channel_1st"/>
</dbReference>
<dbReference type="Pfam" id="PF00924">
    <property type="entry name" value="MS_channel_2nd"/>
    <property type="match status" value="1"/>
</dbReference>
<dbReference type="GO" id="GO:0005886">
    <property type="term" value="C:plasma membrane"/>
    <property type="evidence" value="ECO:0007669"/>
    <property type="project" value="UniProtKB-SubCell"/>
</dbReference>
<dbReference type="InterPro" id="IPR011066">
    <property type="entry name" value="MscS_channel_C_sf"/>
</dbReference>
<dbReference type="AlphaFoldDB" id="A0A173QYB9"/>
<reference evidence="12 14" key="2">
    <citation type="journal article" date="2019" name="Nat. Med.">
        <title>A library of human gut bacterial isolates paired with longitudinal multiomics data enables mechanistic microbiome research.</title>
        <authorList>
            <person name="Poyet M."/>
            <person name="Groussin M."/>
            <person name="Gibbons S.M."/>
            <person name="Avila-Pacheco J."/>
            <person name="Jiang X."/>
            <person name="Kearney S.M."/>
            <person name="Perrotta A.R."/>
            <person name="Berdy B."/>
            <person name="Zhao S."/>
            <person name="Lieberman T.D."/>
            <person name="Swanson P.K."/>
            <person name="Smith M."/>
            <person name="Roesemann S."/>
            <person name="Alexander J.E."/>
            <person name="Rich S.A."/>
            <person name="Livny J."/>
            <person name="Vlamakis H."/>
            <person name="Clish C."/>
            <person name="Bullock K."/>
            <person name="Deik A."/>
            <person name="Scott J."/>
            <person name="Pierce K.A."/>
            <person name="Xavier R.J."/>
            <person name="Alm E.J."/>
        </authorList>
    </citation>
    <scope>NUCLEOTIDE SEQUENCE [LARGE SCALE GENOMIC DNA]</scope>
    <source>
        <strain evidence="12 14">BIOML-A1</strain>
    </source>
</reference>
<dbReference type="SUPFAM" id="SSF82689">
    <property type="entry name" value="Mechanosensitive channel protein MscS (YggB), C-terminal domain"/>
    <property type="match status" value="1"/>
</dbReference>
<dbReference type="EMBL" id="CYXZ01000001">
    <property type="protein sequence ID" value="CUM70612.1"/>
    <property type="molecule type" value="Genomic_DNA"/>
</dbReference>
<evidence type="ECO:0000256" key="1">
    <source>
        <dbReference type="ARBA" id="ARBA00004651"/>
    </source>
</evidence>
<evidence type="ECO:0000256" key="3">
    <source>
        <dbReference type="ARBA" id="ARBA00022475"/>
    </source>
</evidence>
<evidence type="ECO:0000313" key="11">
    <source>
        <dbReference type="EMBL" id="CUM70612.1"/>
    </source>
</evidence>
<dbReference type="SUPFAM" id="SSF82861">
    <property type="entry name" value="Mechanosensitive channel protein MscS (YggB), transmembrane region"/>
    <property type="match status" value="1"/>
</dbReference>
<sequence>MLAENVEGIANATETVEMLNQAQENLQEVAKNPGIVGTWLQGLIPDLLNFAFQVVVSIIIYIVGSKIINLILKMFRKSMERRDVDTGVRQFVLPLIKYALYLVLIFIIMGLFGIATTSAVAVLGSAGVAVGLALQGSLSNFAGGVLILLLKPFRVGDYIIEHSGGKEGTVTEISIFYTKLLTIDNKVVMVPNGTLSNSSITNVSTMEKRRVDLVVGIAYEADIRTAKEVLYSVAEAEEARLPEEEILVFVDELGDSSVNMGVRIWVKTEDYWSARWRLTENIKYALDSHNISIPYPQMDVQIKQ</sequence>
<name>A0A173QYB9_9FIRM</name>
<dbReference type="Proteomes" id="UP000095350">
    <property type="component" value="Unassembled WGS sequence"/>
</dbReference>
<dbReference type="PANTHER" id="PTHR30221">
    <property type="entry name" value="SMALL-CONDUCTANCE MECHANOSENSITIVE CHANNEL"/>
    <property type="match status" value="1"/>
</dbReference>
<evidence type="ECO:0000256" key="4">
    <source>
        <dbReference type="ARBA" id="ARBA00022692"/>
    </source>
</evidence>
<dbReference type="PaxDb" id="166486-ERS852572_00062"/>
<evidence type="ECO:0000256" key="6">
    <source>
        <dbReference type="ARBA" id="ARBA00023136"/>
    </source>
</evidence>
<protein>
    <submittedName>
        <fullName evidence="12">Mechanosensitive ion channel</fullName>
    </submittedName>
    <submittedName>
        <fullName evidence="11">Small-conductance mechanosensitive channel</fullName>
    </submittedName>
</protein>
<dbReference type="RefSeq" id="WP_006856997.1">
    <property type="nucleotide sequence ID" value="NZ_CABIYH010000001.1"/>
</dbReference>
<feature type="transmembrane region" description="Helical" evidence="7">
    <location>
        <begin position="98"/>
        <end position="122"/>
    </location>
</feature>
<keyword evidence="5 7" id="KW-1133">Transmembrane helix</keyword>
<comment type="similarity">
    <text evidence="2">Belongs to the MscS (TC 1.A.23) family.</text>
</comment>
<dbReference type="Proteomes" id="UP000478483">
    <property type="component" value="Unassembled WGS sequence"/>
</dbReference>
<dbReference type="InterPro" id="IPR011014">
    <property type="entry name" value="MscS_channel_TM-2"/>
</dbReference>
<evidence type="ECO:0000313" key="14">
    <source>
        <dbReference type="Proteomes" id="UP000478483"/>
    </source>
</evidence>
<feature type="domain" description="Mechanosensitive ion channel MscS" evidence="8">
    <location>
        <begin position="137"/>
        <end position="204"/>
    </location>
</feature>
<feature type="transmembrane region" description="Helical" evidence="7">
    <location>
        <begin position="50"/>
        <end position="72"/>
    </location>
</feature>
<dbReference type="PROSITE" id="PS01246">
    <property type="entry name" value="UPF0003"/>
    <property type="match status" value="1"/>
</dbReference>
<evidence type="ECO:0000259" key="8">
    <source>
        <dbReference type="Pfam" id="PF00924"/>
    </source>
</evidence>
<evidence type="ECO:0000259" key="9">
    <source>
        <dbReference type="Pfam" id="PF21082"/>
    </source>
</evidence>
<dbReference type="GO" id="GO:0008381">
    <property type="term" value="F:mechanosensitive monoatomic ion channel activity"/>
    <property type="evidence" value="ECO:0007669"/>
    <property type="project" value="InterPro"/>
</dbReference>
<dbReference type="InterPro" id="IPR006686">
    <property type="entry name" value="MscS_channel_CS"/>
</dbReference>
<organism evidence="11 13">
    <name type="scientific">Roseburia intestinalis</name>
    <dbReference type="NCBI Taxonomy" id="166486"/>
    <lineage>
        <taxon>Bacteria</taxon>
        <taxon>Bacillati</taxon>
        <taxon>Bacillota</taxon>
        <taxon>Clostridia</taxon>
        <taxon>Lachnospirales</taxon>
        <taxon>Lachnospiraceae</taxon>
        <taxon>Roseburia</taxon>
    </lineage>
</organism>
<dbReference type="InterPro" id="IPR006685">
    <property type="entry name" value="MscS_channel_2nd"/>
</dbReference>
<dbReference type="Pfam" id="PF21082">
    <property type="entry name" value="MS_channel_3rd"/>
    <property type="match status" value="1"/>
</dbReference>
<comment type="subcellular location">
    <subcellularLocation>
        <location evidence="1">Cell membrane</location>
        <topology evidence="1">Multi-pass membrane protein</topology>
    </subcellularLocation>
</comment>
<dbReference type="PANTHER" id="PTHR30221:SF1">
    <property type="entry name" value="SMALL-CONDUCTANCE MECHANOSENSITIVE CHANNEL"/>
    <property type="match status" value="1"/>
</dbReference>
<keyword evidence="3" id="KW-1003">Cell membrane</keyword>
<dbReference type="Gene3D" id="2.30.30.60">
    <property type="match status" value="1"/>
</dbReference>